<name>A0A828QY45_CAMUP</name>
<dbReference type="Proteomes" id="UP000005813">
    <property type="component" value="Unassembled WGS sequence"/>
</dbReference>
<evidence type="ECO:0000256" key="7">
    <source>
        <dbReference type="ARBA" id="ARBA00023136"/>
    </source>
</evidence>
<dbReference type="PANTHER" id="PTHR42002:SF2">
    <property type="entry name" value="ANAEROBIC C4-DICARBOXYLATE TRANSPORTER DCUC-RELATED"/>
    <property type="match status" value="1"/>
</dbReference>
<evidence type="ECO:0000256" key="2">
    <source>
        <dbReference type="ARBA" id="ARBA00005275"/>
    </source>
</evidence>
<feature type="transmembrane region" description="Helical" evidence="8">
    <location>
        <begin position="27"/>
        <end position="46"/>
    </location>
</feature>
<feature type="transmembrane region" description="Helical" evidence="8">
    <location>
        <begin position="421"/>
        <end position="439"/>
    </location>
</feature>
<evidence type="ECO:0000256" key="8">
    <source>
        <dbReference type="SAM" id="Phobius"/>
    </source>
</evidence>
<proteinExistence type="inferred from homology"/>
<sequence length="511" mass="55103">FVKIYDSFLSLCNLIFAKIVSNFSKGFHMAIVSTLFAVVVVAYYILKKYNPIFTFLFSGMIILIFAFYYFGTPIPKAPSRESASFLDVILDSFAFITATFKTQLAGVGLIIMSVAGFAAYMKHINASAKLAFLANKPLGKIKNKYLILSGTFIVGMALKIVISSYAGLLLLLLACIYPVLIALKIRPITAVCVLSLIALDYGPKDGNSINMADMVGQKDNVVGLFLNYQLWVVLAYVAVIAVLIPFYFAWVDKRDRAKGVLCDEVEAPEIIDPKCPTLYILFPWLPVVFLFSAYFLGIKLDVVTANFVSIALVFIVEFARHKDAKKLGEDMVVILKAMADIFVSVVSIIIAAGVFAEGIKALGGVGILADAVGVLGKEGEFASVAVLVSIVVLSFLVYGFTVIMGSGIAAFNAFGRLAPDIATKLGIAPITLVLPIEIASCLGRAASPIAGGIIALAGFAKVSPMDIIKRTTPLLLIAMLVNILVSFYLAKTNLTLENELSMAKVEKIIKV</sequence>
<evidence type="ECO:0000256" key="3">
    <source>
        <dbReference type="ARBA" id="ARBA00022448"/>
    </source>
</evidence>
<dbReference type="InterPro" id="IPR004669">
    <property type="entry name" value="C4_dicarb_anaerob_car"/>
</dbReference>
<dbReference type="NCBIfam" id="TIGR00771">
    <property type="entry name" value="DcuC"/>
    <property type="match status" value="1"/>
</dbReference>
<evidence type="ECO:0000256" key="4">
    <source>
        <dbReference type="ARBA" id="ARBA00022475"/>
    </source>
</evidence>
<protein>
    <submittedName>
        <fullName evidence="9">Anaerobic C4-dicarboxylate uptake C family transporter</fullName>
    </submittedName>
</protein>
<dbReference type="Pfam" id="PF03606">
    <property type="entry name" value="DcuC"/>
    <property type="match status" value="1"/>
</dbReference>
<gene>
    <name evidence="9" type="ORF">HMPREF9400_1291</name>
</gene>
<comment type="similarity">
    <text evidence="2">Belongs to the DcuC/DcuD transporter (TC 2.A.61) family.</text>
</comment>
<keyword evidence="3" id="KW-0813">Transport</keyword>
<feature type="transmembrane region" description="Helical" evidence="8">
    <location>
        <begin position="52"/>
        <end position="71"/>
    </location>
</feature>
<accession>A0A828QY45</accession>
<comment type="caution">
    <text evidence="9">The sequence shown here is derived from an EMBL/GenBank/DDBJ whole genome shotgun (WGS) entry which is preliminary data.</text>
</comment>
<keyword evidence="7 8" id="KW-0472">Membrane</keyword>
<evidence type="ECO:0000256" key="6">
    <source>
        <dbReference type="ARBA" id="ARBA00022989"/>
    </source>
</evidence>
<dbReference type="GO" id="GO:0005886">
    <property type="term" value="C:plasma membrane"/>
    <property type="evidence" value="ECO:0007669"/>
    <property type="project" value="UniProtKB-SubCell"/>
</dbReference>
<feature type="transmembrane region" description="Helical" evidence="8">
    <location>
        <begin position="302"/>
        <end position="319"/>
    </location>
</feature>
<feature type="transmembrane region" description="Helical" evidence="8">
    <location>
        <begin position="331"/>
        <end position="356"/>
    </location>
</feature>
<dbReference type="NCBIfam" id="NF037994">
    <property type="entry name" value="DcuC_1"/>
    <property type="match status" value="1"/>
</dbReference>
<dbReference type="PANTHER" id="PTHR42002">
    <property type="entry name" value="ANAEROBIC C4-DICARBOXYLATE TRANSPORTER DCUC-RELATED"/>
    <property type="match status" value="1"/>
</dbReference>
<feature type="non-terminal residue" evidence="9">
    <location>
        <position position="1"/>
    </location>
</feature>
<evidence type="ECO:0000256" key="5">
    <source>
        <dbReference type="ARBA" id="ARBA00022692"/>
    </source>
</evidence>
<dbReference type="EMBL" id="AEPU01000026">
    <property type="protein sequence ID" value="EFU71435.1"/>
    <property type="molecule type" value="Genomic_DNA"/>
</dbReference>
<evidence type="ECO:0000313" key="9">
    <source>
        <dbReference type="EMBL" id="EFU71435.1"/>
    </source>
</evidence>
<evidence type="ECO:0000256" key="1">
    <source>
        <dbReference type="ARBA" id="ARBA00004651"/>
    </source>
</evidence>
<feature type="transmembrane region" description="Helical" evidence="8">
    <location>
        <begin position="228"/>
        <end position="250"/>
    </location>
</feature>
<keyword evidence="5 8" id="KW-0812">Transmembrane</keyword>
<evidence type="ECO:0000313" key="10">
    <source>
        <dbReference type="Proteomes" id="UP000005813"/>
    </source>
</evidence>
<feature type="transmembrane region" description="Helical" evidence="8">
    <location>
        <begin position="145"/>
        <end position="174"/>
    </location>
</feature>
<organism evidence="9 10">
    <name type="scientific">Campylobacter upsaliensis JV21</name>
    <dbReference type="NCBI Taxonomy" id="888826"/>
    <lineage>
        <taxon>Bacteria</taxon>
        <taxon>Pseudomonadati</taxon>
        <taxon>Campylobacterota</taxon>
        <taxon>Epsilonproteobacteria</taxon>
        <taxon>Campylobacterales</taxon>
        <taxon>Campylobacteraceae</taxon>
        <taxon>Campylobacter</taxon>
    </lineage>
</organism>
<dbReference type="AlphaFoldDB" id="A0A828QY45"/>
<feature type="transmembrane region" description="Helical" evidence="8">
    <location>
        <begin position="278"/>
        <end position="296"/>
    </location>
</feature>
<feature type="transmembrane region" description="Helical" evidence="8">
    <location>
        <begin position="474"/>
        <end position="490"/>
    </location>
</feature>
<dbReference type="GO" id="GO:0015556">
    <property type="term" value="F:C4-dicarboxylate transmembrane transporter activity"/>
    <property type="evidence" value="ECO:0007669"/>
    <property type="project" value="InterPro"/>
</dbReference>
<comment type="subcellular location">
    <subcellularLocation>
        <location evidence="1">Cell membrane</location>
        <topology evidence="1">Multi-pass membrane protein</topology>
    </subcellularLocation>
</comment>
<keyword evidence="4" id="KW-1003">Cell membrane</keyword>
<keyword evidence="6 8" id="KW-1133">Transmembrane helix</keyword>
<dbReference type="InterPro" id="IPR018385">
    <property type="entry name" value="C4_dicarb_anaerob_car-like"/>
</dbReference>
<feature type="transmembrane region" description="Helical" evidence="8">
    <location>
        <begin position="381"/>
        <end position="414"/>
    </location>
</feature>
<reference evidence="9 10" key="1">
    <citation type="submission" date="2010-12" db="EMBL/GenBank/DDBJ databases">
        <authorList>
            <person name="Muzny D."/>
            <person name="Qin X."/>
            <person name="Buhay C."/>
            <person name="Dugan-Rocha S."/>
            <person name="Ding Y."/>
            <person name="Chen G."/>
            <person name="Hawes A."/>
            <person name="Holder M."/>
            <person name="Jhangiani S."/>
            <person name="Johnson A."/>
            <person name="Khan Z."/>
            <person name="Li Z."/>
            <person name="Liu W."/>
            <person name="Liu X."/>
            <person name="Perez L."/>
            <person name="Shen H."/>
            <person name="Wang Q."/>
            <person name="Watt J."/>
            <person name="Xi L."/>
            <person name="Xin Y."/>
            <person name="Zhou J."/>
            <person name="Deng J."/>
            <person name="Jiang H."/>
            <person name="Liu Y."/>
            <person name="Qu J."/>
            <person name="Song X.-Z."/>
            <person name="Zhang L."/>
            <person name="Villasana D."/>
            <person name="Johnson A."/>
            <person name="Liu J."/>
            <person name="Liyanage D."/>
            <person name="Lorensuhewa L."/>
            <person name="Robinson T."/>
            <person name="Song A."/>
            <person name="Song B.-B."/>
            <person name="Dinh H."/>
            <person name="Thornton R."/>
            <person name="Coyle M."/>
            <person name="Francisco L."/>
            <person name="Jackson L."/>
            <person name="Javaid M."/>
            <person name="Korchina V."/>
            <person name="Kovar C."/>
            <person name="Mata R."/>
            <person name="Mathew T."/>
            <person name="Ngo R."/>
            <person name="Nguyen L."/>
            <person name="Nguyen N."/>
            <person name="Okwuonu G."/>
            <person name="Ongeri F."/>
            <person name="Pham C."/>
            <person name="Simmons D."/>
            <person name="Wilczek-Boney K."/>
            <person name="Hale W."/>
            <person name="Jakkamsetti A."/>
            <person name="Pham P."/>
            <person name="Ruth R."/>
            <person name="San Lucas F."/>
            <person name="Warren J."/>
            <person name="Zhang J."/>
            <person name="Zhao Z."/>
            <person name="Zhou C."/>
            <person name="Zhu D."/>
            <person name="Lee S."/>
            <person name="Bess C."/>
            <person name="Blankenburg K."/>
            <person name="Forbes L."/>
            <person name="Fu Q."/>
            <person name="Gubbala S."/>
            <person name="Hirani K."/>
            <person name="Jayaseelan J.C."/>
            <person name="Lara F."/>
            <person name="Munidasa M."/>
            <person name="Palculict T."/>
            <person name="Patil S."/>
            <person name="Pu L.-L."/>
            <person name="Saada N."/>
            <person name="Tang L."/>
            <person name="Weissenberger G."/>
            <person name="Zhu Y."/>
            <person name="Hemphill L."/>
            <person name="Shang Y."/>
            <person name="Youmans B."/>
            <person name="Ayvaz T."/>
            <person name="Ross M."/>
            <person name="Santibanez J."/>
            <person name="Aqrawi P."/>
            <person name="Gross S."/>
            <person name="Joshi V."/>
            <person name="Fowler G."/>
            <person name="Nazareth L."/>
            <person name="Reid J."/>
            <person name="Worley K."/>
            <person name="Petrosino J."/>
            <person name="Highlander S."/>
            <person name="Gibbs R."/>
        </authorList>
    </citation>
    <scope>NUCLEOTIDE SEQUENCE [LARGE SCALE GENOMIC DNA]</scope>
    <source>
        <strain evidence="9 10">JV21</strain>
    </source>
</reference>